<dbReference type="CDD" id="cd21223">
    <property type="entry name" value="CH_ASPM_rpt1"/>
    <property type="match status" value="1"/>
</dbReference>
<keyword evidence="2" id="KW-0963">Cytoplasm</keyword>
<dbReference type="InterPro" id="IPR036872">
    <property type="entry name" value="CH_dom_sf"/>
</dbReference>
<sequence length="1055" mass="117267">MKPCPPSRPPSFAPHGLAAAPCYADPHNDSTTNVHYTADHLTQARHLPNPRWRPAKSSWNPATDIWVDDGPLSTRSAMLPAATPRKRVVLAQPAQKMGIPPKDADMLRPRRRRVSALLADKALASAERPQPHDVAKNQNRKPEAGKELRRRTIYIPSDDTTVMTIHPGSSHDRCQPKSPDRGFDLVTLSDEEPAQPAPVVKRTHVSRKSLAAAPKRRPLKQSSRQLQAMSFIQDVVGETLGKENIPPGMSLKNHKHLCTSALFLQSSQSRVKPAAKSEPRRQATTGLGAATGSSASRSTSNRKRTNSDSVASPSKAIRTTRAKSQPKPPLHNTIAGCEAKCSARAYSSPPDSSRSPPLVLRRNRTEKHDSDLHVPKVSQRPLNHEKYPVVSEDLDMPELYQDSWLNYQEVAITQLVNKLFDSANAASRDKQEEEGVHRKKLLEVYQNSSVSLLHKRLQASLTYGALSIPKDLLAKSLRLQDDIGLRRKYLNLFVHTYEFSVLKAAAEAVVGRQCPTPATLYSGTAPSGAGQRQKRAEKKAIEGFLDTFLIRNEDAVRVKTGVGSRASIVRGHDKGDEFGSQSWSWRRTTLRTLMLILLLDMSKSKDIVNIPLFQVTSAHKSSRAVLQEFSSMLLPSLGDISRPLGHLDYHLYHVQHPLQEYHYRIENLATDLRDGVLLTRLVELLLYRPTFWEFQKDVAATMPTGEVLTSSFRVEDKDPWVLSQHLKFPCGGRPQKIFNVQVALSALEGVRGDSVQITRDFTAEDIVDGHREKTLGLLWCLVGNWGLDTLINWSELQNETIRYRGRYCSQQPDDYQDSDSEDESEISELSGLGKQSVLLRDWARSIARLRGLCVANLTTSFADGRVLEAIVDEYTAHLPNPRAPNDSPNDPDSSVCGLSVKLKSIGCSPAFISMLASAQGTSARPIPSKDFTITTLAFLASRLLPASRLHRAATTIQRQYRLHLSRHEVSKRIALMRLAAHCATVVQTREQVIGAAVVLQRAWRHVLDARVGKLVNDITAFQALVRGWAVRKTALLSCGKNKASVRRAQRIRGGW</sequence>
<dbReference type="EMBL" id="JAGTJR010000030">
    <property type="protein sequence ID" value="KAH7039098.1"/>
    <property type="molecule type" value="Genomic_DNA"/>
</dbReference>
<dbReference type="SUPFAM" id="SSF47576">
    <property type="entry name" value="Calponin-homology domain, CH-domain"/>
    <property type="match status" value="1"/>
</dbReference>
<evidence type="ECO:0000313" key="7">
    <source>
        <dbReference type="EMBL" id="KAH7039098.1"/>
    </source>
</evidence>
<proteinExistence type="predicted"/>
<dbReference type="Gene3D" id="1.10.418.10">
    <property type="entry name" value="Calponin-like domain"/>
    <property type="match status" value="1"/>
</dbReference>
<dbReference type="Pfam" id="PF00612">
    <property type="entry name" value="IQ"/>
    <property type="match status" value="1"/>
</dbReference>
<comment type="caution">
    <text evidence="7">The sequence shown here is derived from an EMBL/GenBank/DDBJ whole genome shotgun (WGS) entry which is preliminary data.</text>
</comment>
<evidence type="ECO:0000313" key="8">
    <source>
        <dbReference type="Proteomes" id="UP000774617"/>
    </source>
</evidence>
<protein>
    <recommendedName>
        <fullName evidence="6">Calponin-homology (CH) domain-containing protein</fullName>
    </recommendedName>
</protein>
<accession>A0ABQ8G0S8</accession>
<feature type="compositionally biased region" description="Low complexity" evidence="5">
    <location>
        <begin position="282"/>
        <end position="299"/>
    </location>
</feature>
<organism evidence="7 8">
    <name type="scientific">Macrophomina phaseolina</name>
    <dbReference type="NCBI Taxonomy" id="35725"/>
    <lineage>
        <taxon>Eukaryota</taxon>
        <taxon>Fungi</taxon>
        <taxon>Dikarya</taxon>
        <taxon>Ascomycota</taxon>
        <taxon>Pezizomycotina</taxon>
        <taxon>Dothideomycetes</taxon>
        <taxon>Dothideomycetes incertae sedis</taxon>
        <taxon>Botryosphaeriales</taxon>
        <taxon>Botryosphaeriaceae</taxon>
        <taxon>Macrophomina</taxon>
    </lineage>
</organism>
<dbReference type="InterPro" id="IPR001715">
    <property type="entry name" value="CH_dom"/>
</dbReference>
<feature type="region of interest" description="Disordered" evidence="5">
    <location>
        <begin position="364"/>
        <end position="385"/>
    </location>
</feature>
<dbReference type="InterPro" id="IPR051185">
    <property type="entry name" value="ASPM"/>
</dbReference>
<dbReference type="SMART" id="SM00033">
    <property type="entry name" value="CH"/>
    <property type="match status" value="1"/>
</dbReference>
<dbReference type="PROSITE" id="PS50021">
    <property type="entry name" value="CH"/>
    <property type="match status" value="1"/>
</dbReference>
<dbReference type="PANTHER" id="PTHR22706">
    <property type="entry name" value="ASSEMBLY FACTOR FOR SPINDLE MICROTUBULES"/>
    <property type="match status" value="1"/>
</dbReference>
<dbReference type="CDD" id="cd23767">
    <property type="entry name" value="IQCD"/>
    <property type="match status" value="1"/>
</dbReference>
<dbReference type="Proteomes" id="UP000774617">
    <property type="component" value="Unassembled WGS sequence"/>
</dbReference>
<evidence type="ECO:0000256" key="4">
    <source>
        <dbReference type="ARBA" id="ARBA00022860"/>
    </source>
</evidence>
<feature type="compositionally biased region" description="Basic and acidic residues" evidence="5">
    <location>
        <begin position="169"/>
        <end position="183"/>
    </location>
</feature>
<keyword evidence="4" id="KW-0112">Calmodulin-binding</keyword>
<feature type="region of interest" description="Disordered" evidence="5">
    <location>
        <begin position="269"/>
        <end position="333"/>
    </location>
</feature>
<feature type="region of interest" description="Disordered" evidence="5">
    <location>
        <begin position="122"/>
        <end position="226"/>
    </location>
</feature>
<dbReference type="InterPro" id="IPR000048">
    <property type="entry name" value="IQ_motif_EF-hand-BS"/>
</dbReference>
<feature type="domain" description="Calponin-homology (CH)" evidence="6">
    <location>
        <begin position="620"/>
        <end position="786"/>
    </location>
</feature>
<evidence type="ECO:0000256" key="2">
    <source>
        <dbReference type="ARBA" id="ARBA00022490"/>
    </source>
</evidence>
<keyword evidence="8" id="KW-1185">Reference proteome</keyword>
<gene>
    <name evidence="7" type="ORF">B0J12DRAFT_247253</name>
</gene>
<feature type="compositionally biased region" description="Basic and acidic residues" evidence="5">
    <location>
        <begin position="129"/>
        <end position="147"/>
    </location>
</feature>
<keyword evidence="3" id="KW-0677">Repeat</keyword>
<name>A0ABQ8G0S8_9PEZI</name>
<comment type="subcellular location">
    <subcellularLocation>
        <location evidence="1">Cytoplasm</location>
    </subcellularLocation>
</comment>
<evidence type="ECO:0000256" key="3">
    <source>
        <dbReference type="ARBA" id="ARBA00022737"/>
    </source>
</evidence>
<dbReference type="Pfam" id="PF00307">
    <property type="entry name" value="CH"/>
    <property type="match status" value="1"/>
</dbReference>
<evidence type="ECO:0000256" key="5">
    <source>
        <dbReference type="SAM" id="MobiDB-lite"/>
    </source>
</evidence>
<evidence type="ECO:0000256" key="1">
    <source>
        <dbReference type="ARBA" id="ARBA00004496"/>
    </source>
</evidence>
<dbReference type="PANTHER" id="PTHR22706:SF1">
    <property type="entry name" value="ASSEMBLY FACTOR FOR SPINDLE MICROTUBULES"/>
    <property type="match status" value="1"/>
</dbReference>
<dbReference type="PROSITE" id="PS50096">
    <property type="entry name" value="IQ"/>
    <property type="match status" value="1"/>
</dbReference>
<evidence type="ECO:0000259" key="6">
    <source>
        <dbReference type="PROSITE" id="PS50021"/>
    </source>
</evidence>
<reference evidence="7 8" key="1">
    <citation type="journal article" date="2021" name="Nat. Commun.">
        <title>Genetic determinants of endophytism in the Arabidopsis root mycobiome.</title>
        <authorList>
            <person name="Mesny F."/>
            <person name="Miyauchi S."/>
            <person name="Thiergart T."/>
            <person name="Pickel B."/>
            <person name="Atanasova L."/>
            <person name="Karlsson M."/>
            <person name="Huettel B."/>
            <person name="Barry K.W."/>
            <person name="Haridas S."/>
            <person name="Chen C."/>
            <person name="Bauer D."/>
            <person name="Andreopoulos W."/>
            <person name="Pangilinan J."/>
            <person name="LaButti K."/>
            <person name="Riley R."/>
            <person name="Lipzen A."/>
            <person name="Clum A."/>
            <person name="Drula E."/>
            <person name="Henrissat B."/>
            <person name="Kohler A."/>
            <person name="Grigoriev I.V."/>
            <person name="Martin F.M."/>
            <person name="Hacquard S."/>
        </authorList>
    </citation>
    <scope>NUCLEOTIDE SEQUENCE [LARGE SCALE GENOMIC DNA]</scope>
    <source>
        <strain evidence="7 8">MPI-SDFR-AT-0080</strain>
    </source>
</reference>